<dbReference type="GO" id="GO:0046819">
    <property type="term" value="P:protein secretion by the type V secretion system"/>
    <property type="evidence" value="ECO:0007669"/>
    <property type="project" value="TreeGrafter"/>
</dbReference>
<accession>A0A382R1X2</accession>
<reference evidence="2" key="1">
    <citation type="submission" date="2018-05" db="EMBL/GenBank/DDBJ databases">
        <authorList>
            <person name="Lanie J.A."/>
            <person name="Ng W.-L."/>
            <person name="Kazmierczak K.M."/>
            <person name="Andrzejewski T.M."/>
            <person name="Davidsen T.M."/>
            <person name="Wayne K.J."/>
            <person name="Tettelin H."/>
            <person name="Glass J.I."/>
            <person name="Rusch D."/>
            <person name="Podicherti R."/>
            <person name="Tsui H.-C.T."/>
            <person name="Winkler M.E."/>
        </authorList>
    </citation>
    <scope>NUCLEOTIDE SEQUENCE</scope>
</reference>
<evidence type="ECO:0000313" key="2">
    <source>
        <dbReference type="EMBL" id="SVC91754.1"/>
    </source>
</evidence>
<protein>
    <recommendedName>
        <fullName evidence="1">Polypeptide-transport-associated ShlB-type domain-containing protein</fullName>
    </recommendedName>
</protein>
<feature type="non-terminal residue" evidence="2">
    <location>
        <position position="218"/>
    </location>
</feature>
<proteinExistence type="predicted"/>
<dbReference type="PANTHER" id="PTHR34597:SF6">
    <property type="entry name" value="BLR6126 PROTEIN"/>
    <property type="match status" value="1"/>
</dbReference>
<gene>
    <name evidence="2" type="ORF">METZ01_LOCUS344608</name>
</gene>
<dbReference type="AlphaFoldDB" id="A0A382R1X2"/>
<organism evidence="2">
    <name type="scientific">marine metagenome</name>
    <dbReference type="NCBI Taxonomy" id="408172"/>
    <lineage>
        <taxon>unclassified sequences</taxon>
        <taxon>metagenomes</taxon>
        <taxon>ecological metagenomes</taxon>
    </lineage>
</organism>
<feature type="domain" description="Polypeptide-transport-associated ShlB-type" evidence="1">
    <location>
        <begin position="89"/>
        <end position="164"/>
    </location>
</feature>
<evidence type="ECO:0000259" key="1">
    <source>
        <dbReference type="Pfam" id="PF08479"/>
    </source>
</evidence>
<dbReference type="Pfam" id="PF08479">
    <property type="entry name" value="POTRA_2"/>
    <property type="match status" value="1"/>
</dbReference>
<feature type="non-terminal residue" evidence="2">
    <location>
        <position position="1"/>
    </location>
</feature>
<dbReference type="InterPro" id="IPR013686">
    <property type="entry name" value="Polypept-transport_assoc_ShlB"/>
</dbReference>
<dbReference type="InterPro" id="IPR051544">
    <property type="entry name" value="TPS_OM_transporter"/>
</dbReference>
<dbReference type="GO" id="GO:0008320">
    <property type="term" value="F:protein transmembrane transporter activity"/>
    <property type="evidence" value="ECO:0007669"/>
    <property type="project" value="TreeGrafter"/>
</dbReference>
<name>A0A382R1X2_9ZZZZ</name>
<dbReference type="Gene3D" id="3.10.20.310">
    <property type="entry name" value="membrane protein fhac"/>
    <property type="match status" value="1"/>
</dbReference>
<dbReference type="GO" id="GO:0098046">
    <property type="term" value="C:type V protein secretion system complex"/>
    <property type="evidence" value="ECO:0007669"/>
    <property type="project" value="TreeGrafter"/>
</dbReference>
<dbReference type="PANTHER" id="PTHR34597">
    <property type="entry name" value="SLR1661 PROTEIN"/>
    <property type="match status" value="1"/>
</dbReference>
<sequence>VENSRALIGSNHFRVLILFLVGMFSWPLQGSEVQAQISPEGRDRAYKQAAPYRFDRRFGKRPSPKSSAVPIKPKSMTPVFPEDLKKVKFVLKQLFIQGTTIYDKRTLKPLYSNYLKKELTLKDIYEIAQTITNKYRNDGYILSKAVVPAQKINNGVVHLKIIEGYIDKINIQGPVRGPRKLIDRYRKKILKSRPLRALDLERYLLLIDDLPGVTAKSV</sequence>
<dbReference type="EMBL" id="UINC01118550">
    <property type="protein sequence ID" value="SVC91754.1"/>
    <property type="molecule type" value="Genomic_DNA"/>
</dbReference>